<name>A0ACC2HZ95_9PEZI</name>
<comment type="caution">
    <text evidence="1">The sequence shown here is derived from an EMBL/GenBank/DDBJ whole genome shotgun (WGS) entry which is preliminary data.</text>
</comment>
<proteinExistence type="predicted"/>
<accession>A0ACC2HZ95</accession>
<organism evidence="1 2">
    <name type="scientific">Nemania bipapillata</name>
    <dbReference type="NCBI Taxonomy" id="110536"/>
    <lineage>
        <taxon>Eukaryota</taxon>
        <taxon>Fungi</taxon>
        <taxon>Dikarya</taxon>
        <taxon>Ascomycota</taxon>
        <taxon>Pezizomycotina</taxon>
        <taxon>Sordariomycetes</taxon>
        <taxon>Xylariomycetidae</taxon>
        <taxon>Xylariales</taxon>
        <taxon>Xylariaceae</taxon>
        <taxon>Nemania</taxon>
    </lineage>
</organism>
<evidence type="ECO:0000313" key="2">
    <source>
        <dbReference type="Proteomes" id="UP001153334"/>
    </source>
</evidence>
<protein>
    <submittedName>
        <fullName evidence="1">Uncharacterized protein</fullName>
    </submittedName>
</protein>
<dbReference type="Proteomes" id="UP001153334">
    <property type="component" value="Unassembled WGS sequence"/>
</dbReference>
<gene>
    <name evidence="1" type="ORF">ONZ43_g6437</name>
</gene>
<keyword evidence="2" id="KW-1185">Reference proteome</keyword>
<dbReference type="EMBL" id="JAPESX010002297">
    <property type="protein sequence ID" value="KAJ8108402.1"/>
    <property type="molecule type" value="Genomic_DNA"/>
</dbReference>
<evidence type="ECO:0000313" key="1">
    <source>
        <dbReference type="EMBL" id="KAJ8108402.1"/>
    </source>
</evidence>
<sequence length="293" mass="32432">MHVLREGLKSSQRTSFAVYGLGGVGKTQLALKYVHDYGHLYRQIFWIVADSDIKIREAFIDLCPRLVPDLGSKASLDKCVQLVREWLSSNSEYLLVFDNADDPETLKPYWPVVKGSILVTSRGPLFVEQKIVAGGFELPTLTPTEGATFLLEQLDADEPEGSTATTIEEGPQRHMDASEISRRLGGQLLALAHMASWIRETRSSLTEFLCDHDDEESKTLITLDYKASGAVFNYQWSYATCWSLSFSRVEGTPAARILAGSDITCVTARVAVLALSPLSSRLSRPFTKLGLKP</sequence>
<reference evidence="1" key="1">
    <citation type="submission" date="2022-11" db="EMBL/GenBank/DDBJ databases">
        <title>Genome Sequence of Nemania bipapillata.</title>
        <authorList>
            <person name="Buettner E."/>
        </authorList>
    </citation>
    <scope>NUCLEOTIDE SEQUENCE</scope>
    <source>
        <strain evidence="1">CP14</strain>
    </source>
</reference>